<dbReference type="PANTHER" id="PTHR46749:SF1">
    <property type="entry name" value="COMPLEX III ASSEMBLY FACTOR LYRM7"/>
    <property type="match status" value="1"/>
</dbReference>
<dbReference type="GO" id="GO:0034551">
    <property type="term" value="P:mitochondrial respiratory chain complex III assembly"/>
    <property type="evidence" value="ECO:0007669"/>
    <property type="project" value="InterPro"/>
</dbReference>
<dbReference type="InterPro" id="IPR050435">
    <property type="entry name" value="MZM1/LYRM7"/>
</dbReference>
<dbReference type="GO" id="GO:0044183">
    <property type="term" value="F:protein folding chaperone"/>
    <property type="evidence" value="ECO:0007669"/>
    <property type="project" value="TreeGrafter"/>
</dbReference>
<evidence type="ECO:0000256" key="3">
    <source>
        <dbReference type="ARBA" id="ARBA00023186"/>
    </source>
</evidence>
<dbReference type="EMBL" id="CP031036">
    <property type="protein sequence ID" value="QDZ19858.1"/>
    <property type="molecule type" value="Genomic_DNA"/>
</dbReference>
<comment type="subcellular location">
    <subcellularLocation>
        <location evidence="1">Mitochondrion matrix</location>
    </subcellularLocation>
</comment>
<evidence type="ECO:0000256" key="4">
    <source>
        <dbReference type="SAM" id="MobiDB-lite"/>
    </source>
</evidence>
<accession>A0A5B8MGQ0</accession>
<keyword evidence="3" id="KW-0143">Chaperone</keyword>
<evidence type="ECO:0000256" key="1">
    <source>
        <dbReference type="ARBA" id="ARBA00004305"/>
    </source>
</evidence>
<dbReference type="InterPro" id="IPR045298">
    <property type="entry name" value="Complex1_LYR_LYRM7"/>
</dbReference>
<proteinExistence type="predicted"/>
<feature type="region of interest" description="Disordered" evidence="4">
    <location>
        <begin position="86"/>
        <end position="112"/>
    </location>
</feature>
<keyword evidence="6" id="KW-1185">Reference proteome</keyword>
<sequence>MASSVSRVGQTARGAYRLLLRSVSETFKGDDFTLLAAKKEIRQKFEDSRDMADEKARSDLIYEAYDAAEFIKTHVVQAEMTGEGRYKMSATQSMSEDQPPEGWVEPPPQKCS</sequence>
<dbReference type="OrthoDB" id="529194at2759"/>
<name>A0A5B8MGQ0_9CHLO</name>
<dbReference type="STRING" id="1764295.A0A5B8MGQ0"/>
<protein>
    <submittedName>
        <fullName evidence="5">Uncharacterized protein</fullName>
    </submittedName>
</protein>
<evidence type="ECO:0000256" key="2">
    <source>
        <dbReference type="ARBA" id="ARBA00023128"/>
    </source>
</evidence>
<evidence type="ECO:0000313" key="6">
    <source>
        <dbReference type="Proteomes" id="UP000316726"/>
    </source>
</evidence>
<keyword evidence="2" id="KW-0496">Mitochondrion</keyword>
<dbReference type="AlphaFoldDB" id="A0A5B8MGQ0"/>
<dbReference type="PANTHER" id="PTHR46749">
    <property type="entry name" value="COMPLEX III ASSEMBLY FACTOR LYRM7"/>
    <property type="match status" value="1"/>
</dbReference>
<dbReference type="GO" id="GO:0005759">
    <property type="term" value="C:mitochondrial matrix"/>
    <property type="evidence" value="ECO:0007669"/>
    <property type="project" value="UniProtKB-SubCell"/>
</dbReference>
<dbReference type="CDD" id="cd20267">
    <property type="entry name" value="Complex1_LYR_LYRM7"/>
    <property type="match status" value="1"/>
</dbReference>
<organism evidence="5 6">
    <name type="scientific">Chloropicon primus</name>
    <dbReference type="NCBI Taxonomy" id="1764295"/>
    <lineage>
        <taxon>Eukaryota</taxon>
        <taxon>Viridiplantae</taxon>
        <taxon>Chlorophyta</taxon>
        <taxon>Chloropicophyceae</taxon>
        <taxon>Chloropicales</taxon>
        <taxon>Chloropicaceae</taxon>
        <taxon>Chloropicon</taxon>
    </lineage>
</organism>
<dbReference type="Proteomes" id="UP000316726">
    <property type="component" value="Chromosome 3"/>
</dbReference>
<evidence type="ECO:0000313" key="5">
    <source>
        <dbReference type="EMBL" id="QDZ19858.1"/>
    </source>
</evidence>
<gene>
    <name evidence="5" type="ORF">A3770_03p23760</name>
</gene>
<reference evidence="5 6" key="1">
    <citation type="submission" date="2018-07" db="EMBL/GenBank/DDBJ databases">
        <title>The complete nuclear genome of the prasinophyte Chloropicon primus (CCMP1205).</title>
        <authorList>
            <person name="Pombert J.-F."/>
            <person name="Otis C."/>
            <person name="Turmel M."/>
            <person name="Lemieux C."/>
        </authorList>
    </citation>
    <scope>NUCLEOTIDE SEQUENCE [LARGE SCALE GENOMIC DNA]</scope>
    <source>
        <strain evidence="5 6">CCMP1205</strain>
    </source>
</reference>